<organism evidence="1 2">
    <name type="scientific">Effrenium voratum</name>
    <dbReference type="NCBI Taxonomy" id="2562239"/>
    <lineage>
        <taxon>Eukaryota</taxon>
        <taxon>Sar</taxon>
        <taxon>Alveolata</taxon>
        <taxon>Dinophyceae</taxon>
        <taxon>Suessiales</taxon>
        <taxon>Symbiodiniaceae</taxon>
        <taxon>Effrenium</taxon>
    </lineage>
</organism>
<protein>
    <submittedName>
        <fullName evidence="1">Uncharacterized protein</fullName>
    </submittedName>
</protein>
<evidence type="ECO:0000313" key="2">
    <source>
        <dbReference type="Proteomes" id="UP001178507"/>
    </source>
</evidence>
<name>A0AA36HYP7_9DINO</name>
<feature type="non-terminal residue" evidence="1">
    <location>
        <position position="1"/>
    </location>
</feature>
<accession>A0AA36HYP7</accession>
<evidence type="ECO:0000313" key="1">
    <source>
        <dbReference type="EMBL" id="CAJ1376929.1"/>
    </source>
</evidence>
<keyword evidence="2" id="KW-1185">Reference proteome</keyword>
<dbReference type="AlphaFoldDB" id="A0AA36HYP7"/>
<gene>
    <name evidence="1" type="ORF">EVOR1521_LOCUS5866</name>
</gene>
<sequence>SFAVHLPTEVVRVLEENVSDEDFALAKKRVAYLCRPQYSVDTLRVLAKGLSASILAQLENADDQVRVIDDCTVGGLNKTIGVVEKYRIHAMDEISATWKRRAAFLVTGVQMLDLKVSGFEDDTVPDPNLGYWWKGSVWVQDFSDVFEAAGRPANVVVVDGEPDMKPELVEEPGFVHVESLVNSGVASLGALAHSFGHAGQAINANEFSDWVRAKHATLDTVA</sequence>
<dbReference type="EMBL" id="CAUJNA010000431">
    <property type="protein sequence ID" value="CAJ1376929.1"/>
    <property type="molecule type" value="Genomic_DNA"/>
</dbReference>
<comment type="caution">
    <text evidence="1">The sequence shown here is derived from an EMBL/GenBank/DDBJ whole genome shotgun (WGS) entry which is preliminary data.</text>
</comment>
<dbReference type="Proteomes" id="UP001178507">
    <property type="component" value="Unassembled WGS sequence"/>
</dbReference>
<proteinExistence type="predicted"/>
<reference evidence="1" key="1">
    <citation type="submission" date="2023-08" db="EMBL/GenBank/DDBJ databases">
        <authorList>
            <person name="Chen Y."/>
            <person name="Shah S."/>
            <person name="Dougan E. K."/>
            <person name="Thang M."/>
            <person name="Chan C."/>
        </authorList>
    </citation>
    <scope>NUCLEOTIDE SEQUENCE</scope>
</reference>